<dbReference type="EMBL" id="MU865633">
    <property type="protein sequence ID" value="KAK4220821.1"/>
    <property type="molecule type" value="Genomic_DNA"/>
</dbReference>
<dbReference type="PANTHER" id="PTHR34987">
    <property type="entry name" value="C, PUTATIVE (AFU_ORTHOLOGUE AFUA_3G02880)-RELATED"/>
    <property type="match status" value="1"/>
</dbReference>
<dbReference type="Gene3D" id="1.50.10.10">
    <property type="match status" value="1"/>
</dbReference>
<feature type="domain" description="Alpha-L-rhamnosidase six-hairpin glycosidase" evidence="2">
    <location>
        <begin position="102"/>
        <end position="239"/>
    </location>
</feature>
<dbReference type="PANTHER" id="PTHR34987:SF6">
    <property type="entry name" value="ALPHA-L-RHAMNOSIDASE SIX-HAIRPIN GLYCOSIDASE DOMAIN-CONTAINING PROTEIN"/>
    <property type="match status" value="1"/>
</dbReference>
<organism evidence="3 4">
    <name type="scientific">Podospora fimiseda</name>
    <dbReference type="NCBI Taxonomy" id="252190"/>
    <lineage>
        <taxon>Eukaryota</taxon>
        <taxon>Fungi</taxon>
        <taxon>Dikarya</taxon>
        <taxon>Ascomycota</taxon>
        <taxon>Pezizomycotina</taxon>
        <taxon>Sordariomycetes</taxon>
        <taxon>Sordariomycetidae</taxon>
        <taxon>Sordariales</taxon>
        <taxon>Podosporaceae</taxon>
        <taxon>Podospora</taxon>
    </lineage>
</organism>
<reference evidence="3" key="2">
    <citation type="submission" date="2023-05" db="EMBL/GenBank/DDBJ databases">
        <authorList>
            <consortium name="Lawrence Berkeley National Laboratory"/>
            <person name="Steindorff A."/>
            <person name="Hensen N."/>
            <person name="Bonometti L."/>
            <person name="Westerberg I."/>
            <person name="Brannstrom I.O."/>
            <person name="Guillou S."/>
            <person name="Cros-Aarteil S."/>
            <person name="Calhoun S."/>
            <person name="Haridas S."/>
            <person name="Kuo A."/>
            <person name="Mondo S."/>
            <person name="Pangilinan J."/>
            <person name="Riley R."/>
            <person name="Labutti K."/>
            <person name="Andreopoulos B."/>
            <person name="Lipzen A."/>
            <person name="Chen C."/>
            <person name="Yanf M."/>
            <person name="Daum C."/>
            <person name="Ng V."/>
            <person name="Clum A."/>
            <person name="Ohm R."/>
            <person name="Martin F."/>
            <person name="Silar P."/>
            <person name="Natvig D."/>
            <person name="Lalanne C."/>
            <person name="Gautier V."/>
            <person name="Ament-Velasquez S.L."/>
            <person name="Kruys A."/>
            <person name="Hutchinson M.I."/>
            <person name="Powell A.J."/>
            <person name="Barry K."/>
            <person name="Miller A.N."/>
            <person name="Grigoriev I.V."/>
            <person name="Debuchy R."/>
            <person name="Gladieux P."/>
            <person name="Thoren M.H."/>
            <person name="Johannesson H."/>
        </authorList>
    </citation>
    <scope>NUCLEOTIDE SEQUENCE</scope>
    <source>
        <strain evidence="3">CBS 990.96</strain>
    </source>
</reference>
<evidence type="ECO:0000313" key="3">
    <source>
        <dbReference type="EMBL" id="KAK4220821.1"/>
    </source>
</evidence>
<keyword evidence="3" id="KW-0326">Glycosidase</keyword>
<evidence type="ECO:0000259" key="2">
    <source>
        <dbReference type="Pfam" id="PF17389"/>
    </source>
</evidence>
<dbReference type="InterPro" id="IPR035396">
    <property type="entry name" value="Bac_rhamnosid6H"/>
</dbReference>
<dbReference type="GO" id="GO:0005975">
    <property type="term" value="P:carbohydrate metabolic process"/>
    <property type="evidence" value="ECO:0007669"/>
    <property type="project" value="InterPro"/>
</dbReference>
<keyword evidence="3" id="KW-0378">Hydrolase</keyword>
<dbReference type="InterPro" id="IPR008928">
    <property type="entry name" value="6-hairpin_glycosidase_sf"/>
</dbReference>
<evidence type="ECO:0000313" key="4">
    <source>
        <dbReference type="Proteomes" id="UP001301958"/>
    </source>
</evidence>
<proteinExistence type="predicted"/>
<feature type="region of interest" description="Disordered" evidence="1">
    <location>
        <begin position="332"/>
        <end position="354"/>
    </location>
</feature>
<sequence length="636" mass="70656">MAKQNVLRGGDKKKKKREKQWVGIEEIWVNCTAFPSQKNGRAYSGYFYSSSELLNRIWYAGAWTLQLSTIDPKEGGALIDYNRAVNGNKSPTGSWYSNFTISNGSAVTTDGAKRDRMVWPGDMYIAIPGIAVSTYDLAAVRNALNVLYDFQYGDGSLPYAGPPMGYHGEFSDTYHLHTLLGTYFYVLYSGDLGWLKGKWEKYVKALGVSTAKVDEYDLLHVSSTADWLRPGMSGHNGEVTSILHEVLGKSVILAEWLGVLEESSTKVLVTNWKQMQSRLSNGLSRLYCPIRGLFSDNIGQRSCDGRESCLPQDGNSWALISGIDLTPSGIPWENPKSTNRSNVPLPEGPPTPKNISENLRSRWTKFGAPAVEFPNVISPFSSGFELLAHHAAGRVDYAVELTLLEWGYLLDGPGFTNSTLAEGFRVDGYVQYPAYWSPARNSHAHGWSSGPTQLLIRGVLGVEIVGLAGSRWRITPELTDWLGWARGGFTTTEGKFEVKVWRTKIENGSSAVTVEVKTPKGTKGHVGIGAGTEEAVEVEGGGTRLFYKMDGKGEQLKSLDLGQKRVHGLGEDSEDWYKNIVFELEDGDQLVYDDEWKEPVMQHREPGVVNWDVMEKYFKTEPPKGWSLDSLRKKVQ</sequence>
<evidence type="ECO:0000256" key="1">
    <source>
        <dbReference type="SAM" id="MobiDB-lite"/>
    </source>
</evidence>
<dbReference type="InterPro" id="IPR012341">
    <property type="entry name" value="6hp_glycosidase-like_sf"/>
</dbReference>
<dbReference type="AlphaFoldDB" id="A0AAN7BCL5"/>
<dbReference type="GO" id="GO:0016798">
    <property type="term" value="F:hydrolase activity, acting on glycosyl bonds"/>
    <property type="evidence" value="ECO:0007669"/>
    <property type="project" value="UniProtKB-KW"/>
</dbReference>
<comment type="caution">
    <text evidence="3">The sequence shown here is derived from an EMBL/GenBank/DDBJ whole genome shotgun (WGS) entry which is preliminary data.</text>
</comment>
<dbReference type="SUPFAM" id="SSF48208">
    <property type="entry name" value="Six-hairpin glycosidases"/>
    <property type="match status" value="1"/>
</dbReference>
<keyword evidence="4" id="KW-1185">Reference proteome</keyword>
<dbReference type="Gene3D" id="2.60.420.10">
    <property type="entry name" value="Maltose phosphorylase, domain 3"/>
    <property type="match status" value="1"/>
</dbReference>
<dbReference type="Pfam" id="PF17389">
    <property type="entry name" value="Bac_rhamnosid6H"/>
    <property type="match status" value="1"/>
</dbReference>
<accession>A0AAN7BCL5</accession>
<gene>
    <name evidence="3" type="ORF">QBC38DRAFT_493353</name>
</gene>
<reference evidence="3" key="1">
    <citation type="journal article" date="2023" name="Mol. Phylogenet. Evol.">
        <title>Genome-scale phylogeny and comparative genomics of the fungal order Sordariales.</title>
        <authorList>
            <person name="Hensen N."/>
            <person name="Bonometti L."/>
            <person name="Westerberg I."/>
            <person name="Brannstrom I.O."/>
            <person name="Guillou S."/>
            <person name="Cros-Aarteil S."/>
            <person name="Calhoun S."/>
            <person name="Haridas S."/>
            <person name="Kuo A."/>
            <person name="Mondo S."/>
            <person name="Pangilinan J."/>
            <person name="Riley R."/>
            <person name="LaButti K."/>
            <person name="Andreopoulos B."/>
            <person name="Lipzen A."/>
            <person name="Chen C."/>
            <person name="Yan M."/>
            <person name="Daum C."/>
            <person name="Ng V."/>
            <person name="Clum A."/>
            <person name="Steindorff A."/>
            <person name="Ohm R.A."/>
            <person name="Martin F."/>
            <person name="Silar P."/>
            <person name="Natvig D.O."/>
            <person name="Lalanne C."/>
            <person name="Gautier V."/>
            <person name="Ament-Velasquez S.L."/>
            <person name="Kruys A."/>
            <person name="Hutchinson M.I."/>
            <person name="Powell A.J."/>
            <person name="Barry K."/>
            <person name="Miller A.N."/>
            <person name="Grigoriev I.V."/>
            <person name="Debuchy R."/>
            <person name="Gladieux P."/>
            <person name="Hiltunen Thoren M."/>
            <person name="Johannesson H."/>
        </authorList>
    </citation>
    <scope>NUCLEOTIDE SEQUENCE</scope>
    <source>
        <strain evidence="3">CBS 990.96</strain>
    </source>
</reference>
<protein>
    <submittedName>
        <fullName evidence="3">Six-hairpin glycosidase-like protein</fullName>
    </submittedName>
</protein>
<name>A0AAN7BCL5_9PEZI</name>
<dbReference type="Proteomes" id="UP001301958">
    <property type="component" value="Unassembled WGS sequence"/>
</dbReference>